<dbReference type="Proteomes" id="UP000249324">
    <property type="component" value="Unassembled WGS sequence"/>
</dbReference>
<reference evidence="3 4" key="1">
    <citation type="journal article" date="2021" name="BMC Genomics">
        <title>Genome-resolved metagenome and metatranscriptome analyses of thermophilic composting reveal key bacterial players and their metabolic interactions.</title>
        <authorList>
            <person name="Braga L.P.P."/>
            <person name="Pereira R.V."/>
            <person name="Martins L.F."/>
            <person name="Moura L.M.S."/>
            <person name="Sanchez F.B."/>
            <person name="Patane J.S.L."/>
            <person name="da Silva A.M."/>
            <person name="Setubal J.C."/>
        </authorList>
    </citation>
    <scope>NUCLEOTIDE SEQUENCE [LARGE SCALE GENOMIC DNA]</scope>
    <source>
        <strain evidence="3">ZC4RG45</strain>
    </source>
</reference>
<dbReference type="PANTHER" id="PTHR48207">
    <property type="entry name" value="SUCCINATE--HYDROXYMETHYLGLUTARATE COA-TRANSFERASE"/>
    <property type="match status" value="1"/>
</dbReference>
<comment type="caution">
    <text evidence="3">The sequence shown here is derived from an EMBL/GenBank/DDBJ whole genome shotgun (WGS) entry which is preliminary data.</text>
</comment>
<gene>
    <name evidence="3" type="ORF">DIU77_013440</name>
</gene>
<dbReference type="InterPro" id="IPR003673">
    <property type="entry name" value="CoA-Trfase_fam_III"/>
</dbReference>
<dbReference type="Pfam" id="PF02515">
    <property type="entry name" value="CoA_transf_3"/>
    <property type="match status" value="1"/>
</dbReference>
<dbReference type="AlphaFoldDB" id="A0ABD6FGT6"/>
<dbReference type="PANTHER" id="PTHR48207:SF3">
    <property type="entry name" value="SUCCINATE--HYDROXYMETHYLGLUTARATE COA-TRANSFERASE"/>
    <property type="match status" value="1"/>
</dbReference>
<dbReference type="SUPFAM" id="SSF89796">
    <property type="entry name" value="CoA-transferase family III (CaiB/BaiF)"/>
    <property type="match status" value="1"/>
</dbReference>
<evidence type="ECO:0000256" key="2">
    <source>
        <dbReference type="SAM" id="MobiDB-lite"/>
    </source>
</evidence>
<dbReference type="Gene3D" id="3.40.50.10540">
    <property type="entry name" value="Crotonobetainyl-coa:carnitine coa-transferase, domain 1"/>
    <property type="match status" value="1"/>
</dbReference>
<dbReference type="InterPro" id="IPR023606">
    <property type="entry name" value="CoA-Trfase_III_dom_1_sf"/>
</dbReference>
<keyword evidence="1 3" id="KW-0808">Transferase</keyword>
<evidence type="ECO:0000313" key="3">
    <source>
        <dbReference type="EMBL" id="MFO7193240.1"/>
    </source>
</evidence>
<evidence type="ECO:0000256" key="1">
    <source>
        <dbReference type="ARBA" id="ARBA00022679"/>
    </source>
</evidence>
<organism evidence="3 4">
    <name type="scientific">Thermocrispum agreste</name>
    <dbReference type="NCBI Taxonomy" id="37925"/>
    <lineage>
        <taxon>Bacteria</taxon>
        <taxon>Bacillati</taxon>
        <taxon>Actinomycetota</taxon>
        <taxon>Actinomycetes</taxon>
        <taxon>Pseudonocardiales</taxon>
        <taxon>Pseudonocardiaceae</taxon>
        <taxon>Thermocrispum</taxon>
    </lineage>
</organism>
<sequence length="147" mass="15696">MTRPAPLDGVLVADFSRILAGPLTTVMPADLGAEVIKVERPGTGDETRAWGPPWTEETSTYFECANRSKKSITLDLQDPHDLAAARELAARSGHAGGELQTRDHGPVRTRRCGAPTRAWCTARSRTSAPAREPTCPGTTSSCRPSGV</sequence>
<accession>A0ABD6FGT6</accession>
<proteinExistence type="predicted"/>
<dbReference type="EMBL" id="QGUI02000183">
    <property type="protein sequence ID" value="MFO7193240.1"/>
    <property type="molecule type" value="Genomic_DNA"/>
</dbReference>
<feature type="compositionally biased region" description="Polar residues" evidence="2">
    <location>
        <begin position="136"/>
        <end position="147"/>
    </location>
</feature>
<feature type="region of interest" description="Disordered" evidence="2">
    <location>
        <begin position="91"/>
        <end position="110"/>
    </location>
</feature>
<protein>
    <submittedName>
        <fullName evidence="3">CoA transferase</fullName>
    </submittedName>
</protein>
<name>A0ABD6FGT6_9PSEU</name>
<evidence type="ECO:0000313" key="4">
    <source>
        <dbReference type="Proteomes" id="UP000249324"/>
    </source>
</evidence>
<feature type="region of interest" description="Disordered" evidence="2">
    <location>
        <begin position="122"/>
        <end position="147"/>
    </location>
</feature>
<dbReference type="GO" id="GO:0016740">
    <property type="term" value="F:transferase activity"/>
    <property type="evidence" value="ECO:0007669"/>
    <property type="project" value="UniProtKB-KW"/>
</dbReference>
<dbReference type="InterPro" id="IPR050483">
    <property type="entry name" value="CoA-transferase_III_domain"/>
</dbReference>